<evidence type="ECO:0000259" key="11">
    <source>
        <dbReference type="PROSITE" id="PS50111"/>
    </source>
</evidence>
<feature type="domain" description="HAMP" evidence="12">
    <location>
        <begin position="291"/>
        <end position="345"/>
    </location>
</feature>
<dbReference type="EMBL" id="SMFU01000008">
    <property type="protein sequence ID" value="TCK07018.1"/>
    <property type="molecule type" value="Genomic_DNA"/>
</dbReference>
<evidence type="ECO:0000256" key="7">
    <source>
        <dbReference type="ARBA" id="ARBA00023224"/>
    </source>
</evidence>
<evidence type="ECO:0000256" key="2">
    <source>
        <dbReference type="ARBA" id="ARBA00022475"/>
    </source>
</evidence>
<sequence>MTLSFRQRLLIPILALLLVGLISLGLSANRMLNNEVQQATQSEINSTLRTAHTFIDGWLKAKGDVLAALAQHLDRDEQRWPEALTLVRDAAGYDLTYVGTGTGEMIQSRPAPPLPEGYDPRKRPWYAAAKRSGQLTVTEPYMGASPAVPLISLTSPLKNGSDGVLAGDIQLASLTQELLSLETRWNSQLWLIGASGKLIAHPNEDHFQTPVDALIPTDQLPKAQGEISTLHYQGRDWFIATETLPDTGWRLLLLVDKKEATVAQSELVWQLGGIGLAIMVVVAVVMLVLVGYLTQPLKRLASLMNDIATGDGDLTQRLTVERNDELGQVSLAFNQFIERLQTTIREVIQLTLRLNDDAQTSAEQSRLTLTKVDHQQHELSQLSAAAEQMSVATSEIASNAELTADAAQNAADSTRVGLNVVEENRAGIDRLAQQVNQAGGVIGEVEEQVNSITGILATIQGVAEQTNLLALNAAIEAARAGEHGRGFAVVAEEVRSLSSRTHESTEEIHAMIEALKQVTQQAVSGMKSSESMAHESVEKAVQAADRLRQIDESNTHIRDMAVQIASAVEEQNAVSSEMSGNTEQIRTVSEALATQARDGRERATELSEVATALKELTDRFRA</sequence>
<evidence type="ECO:0000313" key="13">
    <source>
        <dbReference type="EMBL" id="TCK07018.1"/>
    </source>
</evidence>
<dbReference type="CDD" id="cd12913">
    <property type="entry name" value="PDC1_MCP_like"/>
    <property type="match status" value="1"/>
</dbReference>
<protein>
    <submittedName>
        <fullName evidence="13">Methyl-accepting chemotaxis sensory transducer with Cache sensor</fullName>
    </submittedName>
</protein>
<keyword evidence="7 9" id="KW-0807">Transducer</keyword>
<evidence type="ECO:0000256" key="1">
    <source>
        <dbReference type="ARBA" id="ARBA00004651"/>
    </source>
</evidence>
<dbReference type="Gene3D" id="3.30.450.20">
    <property type="entry name" value="PAS domain"/>
    <property type="match status" value="2"/>
</dbReference>
<dbReference type="CDD" id="cd06225">
    <property type="entry name" value="HAMP"/>
    <property type="match status" value="1"/>
</dbReference>
<dbReference type="RefSeq" id="WP_132290889.1">
    <property type="nucleotide sequence ID" value="NZ_SMFU01000008.1"/>
</dbReference>
<gene>
    <name evidence="13" type="ORF">CLV83_1870</name>
</gene>
<keyword evidence="2" id="KW-1003">Cell membrane</keyword>
<evidence type="ECO:0000256" key="8">
    <source>
        <dbReference type="ARBA" id="ARBA00029447"/>
    </source>
</evidence>
<dbReference type="PRINTS" id="PR00260">
    <property type="entry name" value="CHEMTRNSDUCR"/>
</dbReference>
<dbReference type="PROSITE" id="PS50885">
    <property type="entry name" value="HAMP"/>
    <property type="match status" value="1"/>
</dbReference>
<dbReference type="SUPFAM" id="SSF58104">
    <property type="entry name" value="Methyl-accepting chemotaxis protein (MCP) signaling domain"/>
    <property type="match status" value="1"/>
</dbReference>
<reference evidence="13 14" key="1">
    <citation type="submission" date="2019-03" db="EMBL/GenBank/DDBJ databases">
        <title>Genomic Encyclopedia of Archaeal and Bacterial Type Strains, Phase II (KMG-II): from individual species to whole genera.</title>
        <authorList>
            <person name="Goeker M."/>
        </authorList>
    </citation>
    <scope>NUCLEOTIDE SEQUENCE [LARGE SCALE GENOMIC DNA]</scope>
    <source>
        <strain evidence="13 14">DSM 27697</strain>
    </source>
</reference>
<accession>A0A4R1GG57</accession>
<organism evidence="13 14">
    <name type="scientific">Marinobacterium mangrovicola</name>
    <dbReference type="NCBI Taxonomy" id="1476959"/>
    <lineage>
        <taxon>Bacteria</taxon>
        <taxon>Pseudomonadati</taxon>
        <taxon>Pseudomonadota</taxon>
        <taxon>Gammaproteobacteria</taxon>
        <taxon>Oceanospirillales</taxon>
        <taxon>Oceanospirillaceae</taxon>
        <taxon>Marinobacterium</taxon>
    </lineage>
</organism>
<proteinExistence type="inferred from homology"/>
<dbReference type="Gene3D" id="1.10.287.950">
    <property type="entry name" value="Methyl-accepting chemotaxis protein"/>
    <property type="match status" value="1"/>
</dbReference>
<keyword evidence="3" id="KW-0145">Chemotaxis</keyword>
<comment type="caution">
    <text evidence="13">The sequence shown here is derived from an EMBL/GenBank/DDBJ whole genome shotgun (WGS) entry which is preliminary data.</text>
</comment>
<dbReference type="GO" id="GO:0004888">
    <property type="term" value="F:transmembrane signaling receptor activity"/>
    <property type="evidence" value="ECO:0007669"/>
    <property type="project" value="InterPro"/>
</dbReference>
<evidence type="ECO:0000256" key="10">
    <source>
        <dbReference type="SAM" id="Phobius"/>
    </source>
</evidence>
<evidence type="ECO:0000256" key="3">
    <source>
        <dbReference type="ARBA" id="ARBA00022500"/>
    </source>
</evidence>
<dbReference type="PANTHER" id="PTHR32089">
    <property type="entry name" value="METHYL-ACCEPTING CHEMOTAXIS PROTEIN MCPB"/>
    <property type="match status" value="1"/>
</dbReference>
<evidence type="ECO:0000256" key="5">
    <source>
        <dbReference type="ARBA" id="ARBA00022989"/>
    </source>
</evidence>
<dbReference type="PROSITE" id="PS50111">
    <property type="entry name" value="CHEMOTAXIS_TRANSDUC_2"/>
    <property type="match status" value="1"/>
</dbReference>
<dbReference type="AlphaFoldDB" id="A0A4R1GG57"/>
<comment type="similarity">
    <text evidence="8">Belongs to the methyl-accepting chemotaxis (MCP) protein family.</text>
</comment>
<evidence type="ECO:0000313" key="14">
    <source>
        <dbReference type="Proteomes" id="UP000294546"/>
    </source>
</evidence>
<dbReference type="InterPro" id="IPR033479">
    <property type="entry name" value="dCache_1"/>
</dbReference>
<name>A0A4R1GG57_9GAMM</name>
<dbReference type="OrthoDB" id="9760371at2"/>
<evidence type="ECO:0000256" key="6">
    <source>
        <dbReference type="ARBA" id="ARBA00023136"/>
    </source>
</evidence>
<dbReference type="SMART" id="SM00283">
    <property type="entry name" value="MA"/>
    <property type="match status" value="1"/>
</dbReference>
<dbReference type="Proteomes" id="UP000294546">
    <property type="component" value="Unassembled WGS sequence"/>
</dbReference>
<keyword evidence="6 10" id="KW-0472">Membrane</keyword>
<keyword evidence="4 10" id="KW-0812">Transmembrane</keyword>
<dbReference type="InterPro" id="IPR003660">
    <property type="entry name" value="HAMP_dom"/>
</dbReference>
<evidence type="ECO:0000259" key="12">
    <source>
        <dbReference type="PROSITE" id="PS50885"/>
    </source>
</evidence>
<evidence type="ECO:0000256" key="9">
    <source>
        <dbReference type="PROSITE-ProRule" id="PRU00284"/>
    </source>
</evidence>
<dbReference type="Pfam" id="PF00672">
    <property type="entry name" value="HAMP"/>
    <property type="match status" value="1"/>
</dbReference>
<dbReference type="Pfam" id="PF02743">
    <property type="entry name" value="dCache_1"/>
    <property type="match status" value="1"/>
</dbReference>
<keyword evidence="14" id="KW-1185">Reference proteome</keyword>
<dbReference type="CDD" id="cd11386">
    <property type="entry name" value="MCP_signal"/>
    <property type="match status" value="1"/>
</dbReference>
<feature type="transmembrane region" description="Helical" evidence="10">
    <location>
        <begin position="267"/>
        <end position="294"/>
    </location>
</feature>
<dbReference type="SUPFAM" id="SSF103190">
    <property type="entry name" value="Sensory domain-like"/>
    <property type="match status" value="1"/>
</dbReference>
<dbReference type="FunFam" id="1.10.287.950:FF:000001">
    <property type="entry name" value="Methyl-accepting chemotaxis sensory transducer"/>
    <property type="match status" value="1"/>
</dbReference>
<dbReference type="GO" id="GO:0005886">
    <property type="term" value="C:plasma membrane"/>
    <property type="evidence" value="ECO:0007669"/>
    <property type="project" value="UniProtKB-SubCell"/>
</dbReference>
<evidence type="ECO:0000256" key="4">
    <source>
        <dbReference type="ARBA" id="ARBA00022692"/>
    </source>
</evidence>
<feature type="domain" description="Methyl-accepting transducer" evidence="11">
    <location>
        <begin position="350"/>
        <end position="586"/>
    </location>
</feature>
<dbReference type="InterPro" id="IPR029151">
    <property type="entry name" value="Sensor-like_sf"/>
</dbReference>
<dbReference type="Pfam" id="PF00015">
    <property type="entry name" value="MCPsignal"/>
    <property type="match status" value="1"/>
</dbReference>
<comment type="subcellular location">
    <subcellularLocation>
        <location evidence="1">Cell membrane</location>
        <topology evidence="1">Multi-pass membrane protein</topology>
    </subcellularLocation>
</comment>
<dbReference type="GO" id="GO:0007165">
    <property type="term" value="P:signal transduction"/>
    <property type="evidence" value="ECO:0007669"/>
    <property type="project" value="UniProtKB-KW"/>
</dbReference>
<dbReference type="InterPro" id="IPR004090">
    <property type="entry name" value="Chemotax_Me-accpt_rcpt"/>
</dbReference>
<dbReference type="PANTHER" id="PTHR32089:SF117">
    <property type="entry name" value="METHYL ACCEPTING SENSORY TRANSDUCER WITH CACHE_1 SMALL MOLECULE BINDING DOMAIN"/>
    <property type="match status" value="1"/>
</dbReference>
<dbReference type="SMART" id="SM00304">
    <property type="entry name" value="HAMP"/>
    <property type="match status" value="1"/>
</dbReference>
<keyword evidence="5 10" id="KW-1133">Transmembrane helix</keyword>
<dbReference type="InterPro" id="IPR004089">
    <property type="entry name" value="MCPsignal_dom"/>
</dbReference>
<dbReference type="GO" id="GO:0006935">
    <property type="term" value="P:chemotaxis"/>
    <property type="evidence" value="ECO:0007669"/>
    <property type="project" value="UniProtKB-KW"/>
</dbReference>